<name>A0AA36DEE6_9BILA</name>
<feature type="domain" description="EIF3F/CSN6-like C-terminal" evidence="4">
    <location>
        <begin position="158"/>
        <end position="262"/>
    </location>
</feature>
<dbReference type="GO" id="GO:0008237">
    <property type="term" value="F:metallopeptidase activity"/>
    <property type="evidence" value="ECO:0007669"/>
    <property type="project" value="InterPro"/>
</dbReference>
<evidence type="ECO:0000259" key="4">
    <source>
        <dbReference type="Pfam" id="PF13012"/>
    </source>
</evidence>
<proteinExistence type="inferred from homology"/>
<accession>A0AA36DEE6</accession>
<protein>
    <recommendedName>
        <fullName evidence="2">COP9 signalosome complex subunit 6</fullName>
    </recommendedName>
</protein>
<keyword evidence="6" id="KW-1185">Reference proteome</keyword>
<dbReference type="Proteomes" id="UP001177023">
    <property type="component" value="Unassembled WGS sequence"/>
</dbReference>
<evidence type="ECO:0000256" key="2">
    <source>
        <dbReference type="ARBA" id="ARBA00014871"/>
    </source>
</evidence>
<dbReference type="Pfam" id="PF13012">
    <property type="entry name" value="MitMem_reg"/>
    <property type="match status" value="1"/>
</dbReference>
<comment type="caution">
    <text evidence="5">The sequence shown here is derived from an EMBL/GenBank/DDBJ whole genome shotgun (WGS) entry which is preliminary data.</text>
</comment>
<dbReference type="AlphaFoldDB" id="A0AA36DEE6"/>
<organism evidence="5 6">
    <name type="scientific">Mesorhabditis spiculigera</name>
    <dbReference type="NCBI Taxonomy" id="96644"/>
    <lineage>
        <taxon>Eukaryota</taxon>
        <taxon>Metazoa</taxon>
        <taxon>Ecdysozoa</taxon>
        <taxon>Nematoda</taxon>
        <taxon>Chromadorea</taxon>
        <taxon>Rhabditida</taxon>
        <taxon>Rhabditina</taxon>
        <taxon>Rhabditomorpha</taxon>
        <taxon>Rhabditoidea</taxon>
        <taxon>Rhabditidae</taxon>
        <taxon>Mesorhabditinae</taxon>
        <taxon>Mesorhabditis</taxon>
    </lineage>
</organism>
<dbReference type="GO" id="GO:0008180">
    <property type="term" value="C:COP9 signalosome"/>
    <property type="evidence" value="ECO:0007669"/>
    <property type="project" value="TreeGrafter"/>
</dbReference>
<evidence type="ECO:0000256" key="1">
    <source>
        <dbReference type="ARBA" id="ARBA00010893"/>
    </source>
</evidence>
<dbReference type="InterPro" id="IPR000555">
    <property type="entry name" value="JAMM/MPN+_dom"/>
</dbReference>
<dbReference type="PANTHER" id="PTHR10540:SF8">
    <property type="entry name" value="COP9 SIGNALOSOME COMPLEX SUBUNIT 6"/>
    <property type="match status" value="1"/>
</dbReference>
<gene>
    <name evidence="5" type="ORF">MSPICULIGERA_LOCUS22970</name>
</gene>
<evidence type="ECO:0000313" key="5">
    <source>
        <dbReference type="EMBL" id="CAJ0584935.1"/>
    </source>
</evidence>
<dbReference type="Pfam" id="PF01398">
    <property type="entry name" value="JAB"/>
    <property type="match status" value="1"/>
</dbReference>
<dbReference type="Gene3D" id="3.40.140.10">
    <property type="entry name" value="Cytidine Deaminase, domain 2"/>
    <property type="match status" value="1"/>
</dbReference>
<feature type="domain" description="JAB1/MPN/MOV34 metalloenzyme" evidence="3">
    <location>
        <begin position="10"/>
        <end position="103"/>
    </location>
</feature>
<sequence length="318" mass="35279">MLSSEPSCSGVTVKVHPLVVLNLSEHWTRARLQKTESAVWGVILGHKDSKGQEYEAITSFDLQVARKDVQDGRFELEAPEMQARLAQYTEVFKDLTYLGWYTASTPKEDEKLSLPCDSLLFQLAPFINMPANKLPLMVYKINEKGIAQSVQWTLHSEESERIGVEHVTRLSKAAGDISASNVSRHHHTQSSVAGMVYQKLRVVQRWLQAVEAGSIAYDPEIAREAAKIIHIGQQIKPAGHMVDEHLEAHTKEVAVAILITKVAALLGNGYQTVCDALRLREPVTAAAADMSGDIDPAIRMMKCFNQAPTNLPPEFMNL</sequence>
<evidence type="ECO:0000313" key="6">
    <source>
        <dbReference type="Proteomes" id="UP001177023"/>
    </source>
</evidence>
<dbReference type="InterPro" id="IPR024969">
    <property type="entry name" value="EIF3F/CSN6-like_C"/>
</dbReference>
<dbReference type="PANTHER" id="PTHR10540">
    <property type="entry name" value="EUKARYOTIC TRANSLATION INITIATION FACTOR 3 SUBUNIT F-RELATED"/>
    <property type="match status" value="1"/>
</dbReference>
<dbReference type="EMBL" id="CATQJA010002701">
    <property type="protein sequence ID" value="CAJ0584935.1"/>
    <property type="molecule type" value="Genomic_DNA"/>
</dbReference>
<feature type="non-terminal residue" evidence="5">
    <location>
        <position position="1"/>
    </location>
</feature>
<comment type="similarity">
    <text evidence="1">Belongs to the peptidase M67A family. CSN6 subfamily.</text>
</comment>
<reference evidence="5" key="1">
    <citation type="submission" date="2023-06" db="EMBL/GenBank/DDBJ databases">
        <authorList>
            <person name="Delattre M."/>
        </authorList>
    </citation>
    <scope>NUCLEOTIDE SEQUENCE</scope>
    <source>
        <strain evidence="5">AF72</strain>
    </source>
</reference>
<evidence type="ECO:0000259" key="3">
    <source>
        <dbReference type="Pfam" id="PF01398"/>
    </source>
</evidence>